<keyword evidence="3" id="KW-1185">Reference proteome</keyword>
<feature type="region of interest" description="Disordered" evidence="1">
    <location>
        <begin position="1"/>
        <end position="30"/>
    </location>
</feature>
<accession>A0AAD4IFK9</accession>
<evidence type="ECO:0000256" key="1">
    <source>
        <dbReference type="SAM" id="MobiDB-lite"/>
    </source>
</evidence>
<evidence type="ECO:0000313" key="3">
    <source>
        <dbReference type="Proteomes" id="UP001199106"/>
    </source>
</evidence>
<name>A0AAD4IFK9_9PLEO</name>
<evidence type="ECO:0000313" key="2">
    <source>
        <dbReference type="EMBL" id="KAG9193652.1"/>
    </source>
</evidence>
<reference evidence="2" key="1">
    <citation type="submission" date="2021-07" db="EMBL/GenBank/DDBJ databases">
        <title>Genome Resource of American Ginseng Black Spot Pathogen Alternaria panax.</title>
        <authorList>
            <person name="Qiu C."/>
            <person name="Wang W."/>
            <person name="Liu Z."/>
        </authorList>
    </citation>
    <scope>NUCLEOTIDE SEQUENCE</scope>
    <source>
        <strain evidence="2">BNCC115425</strain>
    </source>
</reference>
<proteinExistence type="predicted"/>
<gene>
    <name evidence="2" type="ORF">G6011_03687</name>
</gene>
<comment type="caution">
    <text evidence="2">The sequence shown here is derived from an EMBL/GenBank/DDBJ whole genome shotgun (WGS) entry which is preliminary data.</text>
</comment>
<organism evidence="2 3">
    <name type="scientific">Alternaria panax</name>
    <dbReference type="NCBI Taxonomy" id="48097"/>
    <lineage>
        <taxon>Eukaryota</taxon>
        <taxon>Fungi</taxon>
        <taxon>Dikarya</taxon>
        <taxon>Ascomycota</taxon>
        <taxon>Pezizomycotina</taxon>
        <taxon>Dothideomycetes</taxon>
        <taxon>Pleosporomycetidae</taxon>
        <taxon>Pleosporales</taxon>
        <taxon>Pleosporineae</taxon>
        <taxon>Pleosporaceae</taxon>
        <taxon>Alternaria</taxon>
        <taxon>Alternaria sect. Panax</taxon>
    </lineage>
</organism>
<dbReference type="EMBL" id="JAANER010000002">
    <property type="protein sequence ID" value="KAG9193652.1"/>
    <property type="molecule type" value="Genomic_DNA"/>
</dbReference>
<dbReference type="AlphaFoldDB" id="A0AAD4IFK9"/>
<sequence length="202" mass="22872">MSGPPNRRGRVPPHNPPQPTNPSPSLTTGRITSSAKILPSWDTTRPILRFDFPTAQAQETFHRAFLQVRSEKDKAAFMARFFENYDGQVSIPRRVIMDTSRDEQVAKEVQRSLGVVMETAGDEEVARRLQEQIGGTRVDAQLYDEEIASLGQRWLGFERQRQGYNNGGYGEQYPPAYGPGNGEYGDEYDPRYGNWGPWRGGY</sequence>
<dbReference type="Proteomes" id="UP001199106">
    <property type="component" value="Unassembled WGS sequence"/>
</dbReference>
<protein>
    <submittedName>
        <fullName evidence="2">Uncharacterized protein</fullName>
    </submittedName>
</protein>
<feature type="compositionally biased region" description="Pro residues" evidence="1">
    <location>
        <begin position="13"/>
        <end position="22"/>
    </location>
</feature>